<dbReference type="InterPro" id="IPR000639">
    <property type="entry name" value="Epox_hydrolase-like"/>
</dbReference>
<dbReference type="Pfam" id="PF06441">
    <property type="entry name" value="EHN"/>
    <property type="match status" value="1"/>
</dbReference>
<keyword evidence="7" id="KW-1185">Reference proteome</keyword>
<dbReference type="AlphaFoldDB" id="A0A9P6CJN7"/>
<feature type="active site" description="Nucleophile" evidence="4">
    <location>
        <position position="186"/>
    </location>
</feature>
<name>A0A9P6CJN7_9AGAR</name>
<evidence type="ECO:0000259" key="5">
    <source>
        <dbReference type="Pfam" id="PF06441"/>
    </source>
</evidence>
<dbReference type="Proteomes" id="UP000807353">
    <property type="component" value="Unassembled WGS sequence"/>
</dbReference>
<comment type="caution">
    <text evidence="6">The sequence shown here is derived from an EMBL/GenBank/DDBJ whole genome shotgun (WGS) entry which is preliminary data.</text>
</comment>
<evidence type="ECO:0000256" key="2">
    <source>
        <dbReference type="ARBA" id="ARBA00022797"/>
    </source>
</evidence>
<protein>
    <submittedName>
        <fullName evidence="6">Alpha/beta-hydrolase</fullName>
    </submittedName>
</protein>
<evidence type="ECO:0000256" key="1">
    <source>
        <dbReference type="ARBA" id="ARBA00010088"/>
    </source>
</evidence>
<dbReference type="OrthoDB" id="7130006at2759"/>
<dbReference type="Gene3D" id="3.40.50.1820">
    <property type="entry name" value="alpha/beta hydrolase"/>
    <property type="match status" value="1"/>
</dbReference>
<feature type="active site" description="Proton acceptor" evidence="4">
    <location>
        <position position="381"/>
    </location>
</feature>
<comment type="similarity">
    <text evidence="1">Belongs to the peptidase S33 family.</text>
</comment>
<feature type="active site" description="Proton donor" evidence="4">
    <location>
        <position position="323"/>
    </location>
</feature>
<dbReference type="InterPro" id="IPR010497">
    <property type="entry name" value="Epoxide_hydro_N"/>
</dbReference>
<dbReference type="SUPFAM" id="SSF53474">
    <property type="entry name" value="alpha/beta-Hydrolases"/>
    <property type="match status" value="1"/>
</dbReference>
<evidence type="ECO:0000313" key="7">
    <source>
        <dbReference type="Proteomes" id="UP000807353"/>
    </source>
</evidence>
<dbReference type="PRINTS" id="PR00412">
    <property type="entry name" value="EPOXHYDRLASE"/>
</dbReference>
<dbReference type="PANTHER" id="PTHR21661">
    <property type="entry name" value="EPOXIDE HYDROLASE 1-RELATED"/>
    <property type="match status" value="1"/>
</dbReference>
<accession>A0A9P6CJN7</accession>
<gene>
    <name evidence="6" type="ORF">BDZ94DRAFT_1246002</name>
</gene>
<dbReference type="PIRSF" id="PIRSF001112">
    <property type="entry name" value="Epoxide_hydrolase"/>
    <property type="match status" value="1"/>
</dbReference>
<dbReference type="EMBL" id="MU150232">
    <property type="protein sequence ID" value="KAF9468682.1"/>
    <property type="molecule type" value="Genomic_DNA"/>
</dbReference>
<sequence length="416" mass="46641">MTAPPDPYPENPFRINVSESQISQLQQKLALTVLPSELDDAGWAYGSPLPDIQRLVTRWKDGYSWKKYEAELNDELPQFMRDITVDGFGTLAIHYVHKRSQIPNAVPLLFVHGWPGSFIEVRKILPLLIETSAEHPSFHVVALSLPGFGFSDGPTKKGFNVARYAEVANKLMLSLGYQEYVTQGGDWGYYVTRAMAVEHGGKHLKAWHTNYPRSASAIHPLRSPLKYLNHLVKPYTVSEQAALDRTAQFAKNGRGYIEIQCTQPQTLGFGLSDSPVGLLAWIYEKLQTWSDTNTYKWSDDEVLTWVSIYWFSRAGPAASLRIYYEATRSGDRDITTATWEVKVPTGVSFFPKEFHLPPRRFLAFGNLVSVAEHTEEEGGGHFAAYEKPNLLVGDLRKMFGKTGGAFGAVTGKNGYN</sequence>
<keyword evidence="2" id="KW-0058">Aromatic hydrocarbons catabolism</keyword>
<dbReference type="InterPro" id="IPR016292">
    <property type="entry name" value="Epoxide_hydrolase"/>
</dbReference>
<keyword evidence="3" id="KW-0378">Hydrolase</keyword>
<dbReference type="InterPro" id="IPR029058">
    <property type="entry name" value="AB_hydrolase_fold"/>
</dbReference>
<evidence type="ECO:0000256" key="3">
    <source>
        <dbReference type="ARBA" id="ARBA00022801"/>
    </source>
</evidence>
<proteinExistence type="inferred from homology"/>
<organism evidence="6 7">
    <name type="scientific">Collybia nuda</name>
    <dbReference type="NCBI Taxonomy" id="64659"/>
    <lineage>
        <taxon>Eukaryota</taxon>
        <taxon>Fungi</taxon>
        <taxon>Dikarya</taxon>
        <taxon>Basidiomycota</taxon>
        <taxon>Agaricomycotina</taxon>
        <taxon>Agaricomycetes</taxon>
        <taxon>Agaricomycetidae</taxon>
        <taxon>Agaricales</taxon>
        <taxon>Tricholomatineae</taxon>
        <taxon>Clitocybaceae</taxon>
        <taxon>Collybia</taxon>
    </lineage>
</organism>
<dbReference type="GO" id="GO:0004301">
    <property type="term" value="F:epoxide hydrolase activity"/>
    <property type="evidence" value="ECO:0007669"/>
    <property type="project" value="TreeGrafter"/>
</dbReference>
<dbReference type="PANTHER" id="PTHR21661:SF35">
    <property type="entry name" value="EPOXIDE HYDROLASE"/>
    <property type="match status" value="1"/>
</dbReference>
<dbReference type="GO" id="GO:0097176">
    <property type="term" value="P:epoxide metabolic process"/>
    <property type="evidence" value="ECO:0007669"/>
    <property type="project" value="TreeGrafter"/>
</dbReference>
<evidence type="ECO:0000313" key="6">
    <source>
        <dbReference type="EMBL" id="KAF9468682.1"/>
    </source>
</evidence>
<feature type="domain" description="Epoxide hydrolase N-terminal" evidence="5">
    <location>
        <begin position="11"/>
        <end position="121"/>
    </location>
</feature>
<evidence type="ECO:0000256" key="4">
    <source>
        <dbReference type="PIRSR" id="PIRSR001112-1"/>
    </source>
</evidence>
<reference evidence="6" key="1">
    <citation type="submission" date="2020-11" db="EMBL/GenBank/DDBJ databases">
        <authorList>
            <consortium name="DOE Joint Genome Institute"/>
            <person name="Ahrendt S."/>
            <person name="Riley R."/>
            <person name="Andreopoulos W."/>
            <person name="Labutti K."/>
            <person name="Pangilinan J."/>
            <person name="Ruiz-Duenas F.J."/>
            <person name="Barrasa J.M."/>
            <person name="Sanchez-Garcia M."/>
            <person name="Camarero S."/>
            <person name="Miyauchi S."/>
            <person name="Serrano A."/>
            <person name="Linde D."/>
            <person name="Babiker R."/>
            <person name="Drula E."/>
            <person name="Ayuso-Fernandez I."/>
            <person name="Pacheco R."/>
            <person name="Padilla G."/>
            <person name="Ferreira P."/>
            <person name="Barriuso J."/>
            <person name="Kellner H."/>
            <person name="Castanera R."/>
            <person name="Alfaro M."/>
            <person name="Ramirez L."/>
            <person name="Pisabarro A.G."/>
            <person name="Kuo A."/>
            <person name="Tritt A."/>
            <person name="Lipzen A."/>
            <person name="He G."/>
            <person name="Yan M."/>
            <person name="Ng V."/>
            <person name="Cullen D."/>
            <person name="Martin F."/>
            <person name="Rosso M.-N."/>
            <person name="Henrissat B."/>
            <person name="Hibbett D."/>
            <person name="Martinez A.T."/>
            <person name="Grigoriev I.V."/>
        </authorList>
    </citation>
    <scope>NUCLEOTIDE SEQUENCE</scope>
    <source>
        <strain evidence="6">CBS 247.69</strain>
    </source>
</reference>